<dbReference type="InterPro" id="IPR027417">
    <property type="entry name" value="P-loop_NTPase"/>
</dbReference>
<dbReference type="Proteomes" id="UP000681340">
    <property type="component" value="Unassembled WGS sequence"/>
</dbReference>
<dbReference type="GO" id="GO:0043138">
    <property type="term" value="F:3'-5' DNA helicase activity"/>
    <property type="evidence" value="ECO:0007669"/>
    <property type="project" value="TreeGrafter"/>
</dbReference>
<dbReference type="GO" id="GO:0036297">
    <property type="term" value="P:interstrand cross-link repair"/>
    <property type="evidence" value="ECO:0007669"/>
    <property type="project" value="TreeGrafter"/>
</dbReference>
<evidence type="ECO:0000313" key="3">
    <source>
        <dbReference type="Proteomes" id="UP000681340"/>
    </source>
</evidence>
<gene>
    <name evidence="2" type="ORF">Aau02nite_61500</name>
</gene>
<sequence length="1036" mass="114517">MTEPRTFVELRDDTVAYLRRQYLGPQDGEHEILANRPDRLYLVGTLYPRGPAAPRLDGDVLGDEGHEEGLDEPIELANAWRPASAAISFLHDGADIDCEVSAARYEKLSDGGGWRRVPLTEPSVILDPHTDPVTIFGGTASLKAVWRPLGDAWLVTVAVENNARHDDAASPPPTEDCLFQVDLRCTIGGGEVRPYPSVSLLSEDPEDQELQLLYRHRRVYGVGHGCSVAWETTADVVTRVAVDMLPGSIVPGVSPGTRTASVLRLGFLCDETITVPRLAEELGTFIEDYAGWIERRRAEADELPAHHAGAAGRLLQRMDTARDRMREGVRVLIDNEPARVAFRLANRAMREQILQSRHAKTSPGRRGQELAKRPADLTEPAWYPFQLAFQLLTVASTVDHRHTDREVVDLIWFPTGGGKTEAYLALAAFEMIHRRLTRGVRGGGTAVLTRYTLRMLTAQQFQRAATLICALEQLRHHDPRLRGTPAFTIGLWLGGATTPNTYKDAHDRARTLRRATEPDNSFQINDCPWCATPLLPRTRTADTGAYGVRTTNNTFALFCPHAECPFHPELPVKVVDQQIYADPPTLLVATVDKFAGLAWHKDAGVLLGRDDVPYDPPGLVIQDELHLLSGPLGTTVALYEAAVLGLMGWDGTKPKIVASTATIRSAPEQVQRLYGSPVALFPPSGLDADHSYFANTDDESPGRMYVGLMPQSFTQSRATGLACLALLEVPMLLSQEPRDLDPYWTVVAYHNSLRELGRTVTIVRDDIESLLTNRATRRGDRARRIRGEGVIELTSNVAPSALIKRLARLERRVDQKDAVDLVATTNMLSVGIDISRLGLMLMNGQPKTTAEYIQATSRVGRSDVPGLVVTLLRAGKPRDRSHYESFRAFHGSLYRHVEPTSVTPWSAASRDRSLSAALVMLVRHGAGLRTNDDAGAFRPTDPPVAKAVRILLEAVARSEPDALSETTAEVQRLVNEWDRKARRAEDLGLNLRYDSSDNDHPVLLCEFGERRDAWPTMHSMRSVDRTVRVIAIGEVQ</sequence>
<dbReference type="EMBL" id="BOQL01000051">
    <property type="protein sequence ID" value="GIM74540.1"/>
    <property type="molecule type" value="Genomic_DNA"/>
</dbReference>
<keyword evidence="2" id="KW-0547">Nucleotide-binding</keyword>
<dbReference type="PANTHER" id="PTHR47957">
    <property type="entry name" value="ATP-DEPENDENT HELICASE HRQ1"/>
    <property type="match status" value="1"/>
</dbReference>
<dbReference type="GO" id="GO:0006289">
    <property type="term" value="P:nucleotide-excision repair"/>
    <property type="evidence" value="ECO:0007669"/>
    <property type="project" value="TreeGrafter"/>
</dbReference>
<keyword evidence="3" id="KW-1185">Reference proteome</keyword>
<dbReference type="InterPro" id="IPR001650">
    <property type="entry name" value="Helicase_C-like"/>
</dbReference>
<dbReference type="SUPFAM" id="SSF52540">
    <property type="entry name" value="P-loop containing nucleoside triphosphate hydrolases"/>
    <property type="match status" value="1"/>
</dbReference>
<feature type="domain" description="Helicase C-terminal" evidence="1">
    <location>
        <begin position="745"/>
        <end position="910"/>
    </location>
</feature>
<dbReference type="SMART" id="SM00490">
    <property type="entry name" value="HELICc"/>
    <property type="match status" value="1"/>
</dbReference>
<keyword evidence="2" id="KW-0378">Hydrolase</keyword>
<evidence type="ECO:0000313" key="2">
    <source>
        <dbReference type="EMBL" id="GIM74540.1"/>
    </source>
</evidence>
<keyword evidence="2" id="KW-0347">Helicase</keyword>
<dbReference type="RefSeq" id="WP_212992058.1">
    <property type="nucleotide sequence ID" value="NZ_BAABEA010000036.1"/>
</dbReference>
<dbReference type="Pfam" id="PF00271">
    <property type="entry name" value="Helicase_C"/>
    <property type="match status" value="1"/>
</dbReference>
<dbReference type="AlphaFoldDB" id="A0A919SM14"/>
<dbReference type="PROSITE" id="PS51194">
    <property type="entry name" value="HELICASE_CTER"/>
    <property type="match status" value="1"/>
</dbReference>
<accession>A0A919SM14</accession>
<evidence type="ECO:0000259" key="1">
    <source>
        <dbReference type="PROSITE" id="PS51194"/>
    </source>
</evidence>
<reference evidence="2" key="1">
    <citation type="submission" date="2021-03" db="EMBL/GenBank/DDBJ databases">
        <title>Whole genome shotgun sequence of Actinoplanes auranticolor NBRC 12245.</title>
        <authorList>
            <person name="Komaki H."/>
            <person name="Tamura T."/>
        </authorList>
    </citation>
    <scope>NUCLEOTIDE SEQUENCE</scope>
    <source>
        <strain evidence="2">NBRC 12245</strain>
    </source>
</reference>
<dbReference type="CDD" id="cd18785">
    <property type="entry name" value="SF2_C"/>
    <property type="match status" value="1"/>
</dbReference>
<dbReference type="Gene3D" id="3.40.50.300">
    <property type="entry name" value="P-loop containing nucleotide triphosphate hydrolases"/>
    <property type="match status" value="2"/>
</dbReference>
<keyword evidence="2" id="KW-0067">ATP-binding</keyword>
<protein>
    <submittedName>
        <fullName evidence="2">DNA helicase</fullName>
    </submittedName>
</protein>
<comment type="caution">
    <text evidence="2">The sequence shown here is derived from an EMBL/GenBank/DDBJ whole genome shotgun (WGS) entry which is preliminary data.</text>
</comment>
<name>A0A919SM14_9ACTN</name>
<organism evidence="2 3">
    <name type="scientific">Actinoplanes auranticolor</name>
    <dbReference type="NCBI Taxonomy" id="47988"/>
    <lineage>
        <taxon>Bacteria</taxon>
        <taxon>Bacillati</taxon>
        <taxon>Actinomycetota</taxon>
        <taxon>Actinomycetes</taxon>
        <taxon>Micromonosporales</taxon>
        <taxon>Micromonosporaceae</taxon>
        <taxon>Actinoplanes</taxon>
    </lineage>
</organism>
<proteinExistence type="predicted"/>
<dbReference type="PANTHER" id="PTHR47957:SF3">
    <property type="entry name" value="ATP-DEPENDENT HELICASE HRQ1"/>
    <property type="match status" value="1"/>
</dbReference>